<dbReference type="Proteomes" id="UP000076580">
    <property type="component" value="Chromosome 03"/>
</dbReference>
<name>A0A151GGZ4_DRECN</name>
<evidence type="ECO:0000256" key="1">
    <source>
        <dbReference type="SAM" id="MobiDB-lite"/>
    </source>
</evidence>
<dbReference type="EMBL" id="LAYC01000003">
    <property type="protein sequence ID" value="KYK56301.1"/>
    <property type="molecule type" value="Genomic_DNA"/>
</dbReference>
<dbReference type="STRING" id="98403.A0A151GGZ4"/>
<dbReference type="GeneID" id="63720914"/>
<organism evidence="2 3">
    <name type="scientific">Drechmeria coniospora</name>
    <name type="common">Nematophagous fungus</name>
    <name type="synonym">Meria coniospora</name>
    <dbReference type="NCBI Taxonomy" id="98403"/>
    <lineage>
        <taxon>Eukaryota</taxon>
        <taxon>Fungi</taxon>
        <taxon>Dikarya</taxon>
        <taxon>Ascomycota</taxon>
        <taxon>Pezizomycotina</taxon>
        <taxon>Sordariomycetes</taxon>
        <taxon>Hypocreomycetidae</taxon>
        <taxon>Hypocreales</taxon>
        <taxon>Ophiocordycipitaceae</taxon>
        <taxon>Drechmeria</taxon>
    </lineage>
</organism>
<gene>
    <name evidence="2" type="ORF">DCS_08271</name>
</gene>
<feature type="compositionally biased region" description="Basic and acidic residues" evidence="1">
    <location>
        <begin position="149"/>
        <end position="174"/>
    </location>
</feature>
<dbReference type="InParanoid" id="A0A151GGZ4"/>
<feature type="region of interest" description="Disordered" evidence="1">
    <location>
        <begin position="149"/>
        <end position="217"/>
    </location>
</feature>
<evidence type="ECO:0000313" key="2">
    <source>
        <dbReference type="EMBL" id="KYK56301.1"/>
    </source>
</evidence>
<comment type="caution">
    <text evidence="2">The sequence shown here is derived from an EMBL/GenBank/DDBJ whole genome shotgun (WGS) entry which is preliminary data.</text>
</comment>
<accession>A0A151GGZ4</accession>
<protein>
    <submittedName>
        <fullName evidence="2">Cyclin-like F-box</fullName>
    </submittedName>
</protein>
<keyword evidence="3" id="KW-1185">Reference proteome</keyword>
<dbReference type="RefSeq" id="XP_040655653.1">
    <property type="nucleotide sequence ID" value="XM_040805549.1"/>
</dbReference>
<sequence>MSDPDADAAAVTLAAGAEPFALVPVIAELLRTRYCVPGSVFLVEDVRSLAVTRNGRWRTNRLLLSDGELCVQALLDDKMHRFAAAGTVSAGCYVRLHAFELHRRPVPSTAAVDDAEGGAAERSVLFLVVRDLVTVGWNAWVRAALGKPETDAAGADRSDDCRHGREEMPTEERAPVGLVMPPDDASDDADESGHGRHGRDKRPAEEPSPQGRTVSSSDAFADADDADLEAAFDTLGALAFPDEPSRRHPVATSVQPIPLPKDWHDAQTPLKLTTLCAVPNLPFPQNWSVNVLVVVASLSPVEPSHLPPYRQRVARLADPSTSKRVHLTVFLDPESFTPTVGSAVLLTGVKNHRFDGGSLKKYESDGRRLRGGRWWFEDPWDMAWCDVRGIKEWWAQVEAAMTDDLAPP</sequence>
<reference evidence="2 3" key="1">
    <citation type="journal article" date="2016" name="Sci. Rep.">
        <title>Insights into Adaptations to a Near-Obligate Nematode Endoparasitic Lifestyle from the Finished Genome of Drechmeria coniospora.</title>
        <authorList>
            <person name="Zhang L."/>
            <person name="Zhou Z."/>
            <person name="Guo Q."/>
            <person name="Fokkens L."/>
            <person name="Miskei M."/>
            <person name="Pocsi I."/>
            <person name="Zhang W."/>
            <person name="Chen M."/>
            <person name="Wang L."/>
            <person name="Sun Y."/>
            <person name="Donzelli B.G."/>
            <person name="Gibson D.M."/>
            <person name="Nelson D.R."/>
            <person name="Luo J.G."/>
            <person name="Rep M."/>
            <person name="Liu H."/>
            <person name="Yang S."/>
            <person name="Wang J."/>
            <person name="Krasnoff S.B."/>
            <person name="Xu Y."/>
            <person name="Molnar I."/>
            <person name="Lin M."/>
        </authorList>
    </citation>
    <scope>NUCLEOTIDE SEQUENCE [LARGE SCALE GENOMIC DNA]</scope>
    <source>
        <strain evidence="2 3">ARSEF 6962</strain>
    </source>
</reference>
<proteinExistence type="predicted"/>
<evidence type="ECO:0000313" key="3">
    <source>
        <dbReference type="Proteomes" id="UP000076580"/>
    </source>
</evidence>
<dbReference type="AlphaFoldDB" id="A0A151GGZ4"/>